<feature type="domain" description="Adenylosuccinate lyase PurB C-terminal" evidence="15">
    <location>
        <begin position="335"/>
        <end position="449"/>
    </location>
</feature>
<evidence type="ECO:0000256" key="11">
    <source>
        <dbReference type="ARBA" id="ARBA00049115"/>
    </source>
</evidence>
<dbReference type="InterPro" id="IPR013539">
    <property type="entry name" value="PurB_C"/>
</dbReference>
<evidence type="ECO:0000259" key="14">
    <source>
        <dbReference type="Pfam" id="PF00206"/>
    </source>
</evidence>
<dbReference type="PANTHER" id="PTHR43411">
    <property type="entry name" value="ADENYLOSUCCINATE LYASE"/>
    <property type="match status" value="1"/>
</dbReference>
<evidence type="ECO:0000256" key="6">
    <source>
        <dbReference type="ARBA" id="ARBA00022755"/>
    </source>
</evidence>
<dbReference type="RefSeq" id="WP_242641357.1">
    <property type="nucleotide sequence ID" value="NZ_FLSL01000084.1"/>
</dbReference>
<dbReference type="InterPro" id="IPR047136">
    <property type="entry name" value="PurB_bact"/>
</dbReference>
<evidence type="ECO:0000256" key="1">
    <source>
        <dbReference type="ARBA" id="ARBA00004706"/>
    </source>
</evidence>
<comment type="catalytic activity">
    <reaction evidence="8">
        <text>(2S)-2-[5-amino-1-(5-phospho-beta-D-ribosyl)imidazole-4-carboxamido]succinate = 5-amino-1-(5-phospho-beta-D-ribosyl)imidazole-4-carboxamide + fumarate</text>
        <dbReference type="Rhea" id="RHEA:23920"/>
        <dbReference type="ChEBI" id="CHEBI:29806"/>
        <dbReference type="ChEBI" id="CHEBI:58443"/>
        <dbReference type="ChEBI" id="CHEBI:58475"/>
        <dbReference type="EC" id="4.3.2.2"/>
    </reaction>
    <physiologicalReaction direction="left-to-right" evidence="8">
        <dbReference type="Rhea" id="RHEA:23921"/>
    </physiologicalReaction>
</comment>
<evidence type="ECO:0000256" key="2">
    <source>
        <dbReference type="ARBA" id="ARBA00004734"/>
    </source>
</evidence>
<dbReference type="Gene3D" id="1.20.200.10">
    <property type="entry name" value="Fumarase/aspartase (Central domain)"/>
    <property type="match status" value="1"/>
</dbReference>
<keyword evidence="7 13" id="KW-0456">Lyase</keyword>
<dbReference type="Gene3D" id="1.10.40.30">
    <property type="entry name" value="Fumarase/aspartase (C-terminal domain)"/>
    <property type="match status" value="1"/>
</dbReference>
<evidence type="ECO:0000256" key="13">
    <source>
        <dbReference type="RuleBase" id="RU361172"/>
    </source>
</evidence>
<reference evidence="17" key="1">
    <citation type="submission" date="2015-11" db="EMBL/GenBank/DDBJ databases">
        <authorList>
            <person name="Seth-Smith H.M.B."/>
        </authorList>
    </citation>
    <scope>NUCLEOTIDE SEQUENCE [LARGE SCALE GENOMIC DNA]</scope>
    <source>
        <strain evidence="17">2013Ark11</strain>
    </source>
</reference>
<evidence type="ECO:0000256" key="12">
    <source>
        <dbReference type="NCBIfam" id="TIGR00928"/>
    </source>
</evidence>
<comment type="pathway">
    <text evidence="1 13">Purine metabolism; IMP biosynthesis via de novo pathway; 5-amino-1-(5-phospho-D-ribosyl)imidazole-4-carboxamide from 5-amino-1-(5-phospho-D-ribosyl)imidazole-4-carboxylate: step 2/2.</text>
</comment>
<dbReference type="Pfam" id="PF00206">
    <property type="entry name" value="Lyase_1"/>
    <property type="match status" value="1"/>
</dbReference>
<dbReference type="Gene3D" id="1.10.275.10">
    <property type="entry name" value="Fumarase/aspartase (N-terminal domain)"/>
    <property type="match status" value="1"/>
</dbReference>
<dbReference type="GO" id="GO:0070626">
    <property type="term" value="F:(S)-2-(5-amino-1-(5-phospho-D-ribosyl)imidazole-4-carboxamido) succinate lyase (fumarate-forming) activity"/>
    <property type="evidence" value="ECO:0007669"/>
    <property type="project" value="RHEA"/>
</dbReference>
<evidence type="ECO:0000256" key="7">
    <source>
        <dbReference type="ARBA" id="ARBA00023239"/>
    </source>
</evidence>
<dbReference type="PANTHER" id="PTHR43411:SF1">
    <property type="entry name" value="ADENYLOSUCCINATE LYASE"/>
    <property type="match status" value="1"/>
</dbReference>
<comment type="catalytic activity">
    <reaction evidence="11">
        <text>N(6)-(1,2-dicarboxyethyl)-AMP = fumarate + AMP</text>
        <dbReference type="Rhea" id="RHEA:16853"/>
        <dbReference type="ChEBI" id="CHEBI:29806"/>
        <dbReference type="ChEBI" id="CHEBI:57567"/>
        <dbReference type="ChEBI" id="CHEBI:456215"/>
        <dbReference type="EC" id="4.3.2.2"/>
    </reaction>
    <physiologicalReaction direction="left-to-right" evidence="11">
        <dbReference type="Rhea" id="RHEA:16854"/>
    </physiologicalReaction>
</comment>
<evidence type="ECO:0000313" key="17">
    <source>
        <dbReference type="Proteomes" id="UP000198651"/>
    </source>
</evidence>
<dbReference type="EC" id="4.3.2.2" evidence="4 12"/>
<evidence type="ECO:0000256" key="8">
    <source>
        <dbReference type="ARBA" id="ARBA00024477"/>
    </source>
</evidence>
<comment type="pathway">
    <text evidence="2 13">Purine metabolism; AMP biosynthesis via de novo pathway; AMP from IMP: step 2/2.</text>
</comment>
<dbReference type="PRINTS" id="PR00149">
    <property type="entry name" value="FUMRATELYASE"/>
</dbReference>
<dbReference type="InterPro" id="IPR000362">
    <property type="entry name" value="Fumarate_lyase_fam"/>
</dbReference>
<dbReference type="NCBIfam" id="TIGR00928">
    <property type="entry name" value="purB"/>
    <property type="match status" value="1"/>
</dbReference>
<proteinExistence type="inferred from homology"/>
<dbReference type="UniPathway" id="UPA00074">
    <property type="reaction ID" value="UER00132"/>
</dbReference>
<dbReference type="InterPro" id="IPR024083">
    <property type="entry name" value="Fumarase/histidase_N"/>
</dbReference>
<dbReference type="InterPro" id="IPR022761">
    <property type="entry name" value="Fumarate_lyase_N"/>
</dbReference>
<name>A0A0S4M100_9BURK</name>
<dbReference type="AlphaFoldDB" id="A0A0S4M100"/>
<evidence type="ECO:0000313" key="16">
    <source>
        <dbReference type="EMBL" id="CUT16939.1"/>
    </source>
</evidence>
<evidence type="ECO:0000256" key="10">
    <source>
        <dbReference type="ARBA" id="ARBA00030717"/>
    </source>
</evidence>
<keyword evidence="17" id="KW-1185">Reference proteome</keyword>
<evidence type="ECO:0000256" key="5">
    <source>
        <dbReference type="ARBA" id="ARBA00017058"/>
    </source>
</evidence>
<dbReference type="UniPathway" id="UPA00075">
    <property type="reaction ID" value="UER00336"/>
</dbReference>
<keyword evidence="6 13" id="KW-0658">Purine biosynthesis</keyword>
<evidence type="ECO:0000256" key="9">
    <source>
        <dbReference type="ARBA" id="ARBA00025012"/>
    </source>
</evidence>
<organism evidence="16 17">
    <name type="scientific">Candidatus Ichthyocystis hellenicum</name>
    <dbReference type="NCBI Taxonomy" id="1561003"/>
    <lineage>
        <taxon>Bacteria</taxon>
        <taxon>Pseudomonadati</taxon>
        <taxon>Pseudomonadota</taxon>
        <taxon>Betaproteobacteria</taxon>
        <taxon>Burkholderiales</taxon>
        <taxon>Candidatus Ichthyocystis</taxon>
    </lineage>
</organism>
<dbReference type="InterPro" id="IPR004769">
    <property type="entry name" value="Pur_lyase"/>
</dbReference>
<dbReference type="NCBIfam" id="NF006764">
    <property type="entry name" value="PRK09285.1"/>
    <property type="match status" value="1"/>
</dbReference>
<dbReference type="PROSITE" id="PS00163">
    <property type="entry name" value="FUMARATE_LYASES"/>
    <property type="match status" value="1"/>
</dbReference>
<dbReference type="EMBL" id="LN906597">
    <property type="protein sequence ID" value="CUT16939.1"/>
    <property type="molecule type" value="Genomic_DNA"/>
</dbReference>
<evidence type="ECO:0000256" key="3">
    <source>
        <dbReference type="ARBA" id="ARBA00008273"/>
    </source>
</evidence>
<evidence type="ECO:0000259" key="15">
    <source>
        <dbReference type="Pfam" id="PF08328"/>
    </source>
</evidence>
<dbReference type="InterPro" id="IPR020557">
    <property type="entry name" value="Fumarate_lyase_CS"/>
</dbReference>
<dbReference type="GO" id="GO:0004018">
    <property type="term" value="F:N6-(1,2-dicarboxyethyl)AMP AMP-lyase (fumarate-forming) activity"/>
    <property type="evidence" value="ECO:0007669"/>
    <property type="project" value="UniProtKB-UniRule"/>
</dbReference>
<evidence type="ECO:0000256" key="4">
    <source>
        <dbReference type="ARBA" id="ARBA00012339"/>
    </source>
</evidence>
<feature type="domain" description="Fumarate lyase N-terminal" evidence="14">
    <location>
        <begin position="21"/>
        <end position="314"/>
    </location>
</feature>
<comment type="function">
    <text evidence="9">Catalyzes two reactions in de novo purine nucleotide biosynthesis. Catalyzes the breakdown of 5-aminoimidazole- (N-succinylocarboxamide) ribotide (SAICAR or 2-[5-amino-1-(5-phospho-beta-D-ribosyl)imidazole-4-carboxamido]succinate) to 5-aminoimidazole-4-carboxamide ribotide (AICAR or 5-amino-1-(5-phospho-beta-D-ribosyl)imidazole-4-carboxamide) and fumarate, and of adenylosuccinate (ADS or N(6)-(1,2-dicarboxyethyl)-AMP) to adenosine monophosphate (AMP) and fumarate.</text>
</comment>
<gene>
    <name evidence="16" type="primary">purB</name>
    <name evidence="16" type="ORF">Ark11_0079</name>
</gene>
<dbReference type="GO" id="GO:0006189">
    <property type="term" value="P:'de novo' IMP biosynthetic process"/>
    <property type="evidence" value="ECO:0007669"/>
    <property type="project" value="UniProtKB-UniPathway"/>
</dbReference>
<accession>A0A0S4M100</accession>
<dbReference type="PATRIC" id="fig|1561003.3.peg.78"/>
<dbReference type="Pfam" id="PF08328">
    <property type="entry name" value="ASL_C"/>
    <property type="match status" value="1"/>
</dbReference>
<protein>
    <recommendedName>
        <fullName evidence="5 12">Adenylosuccinate lyase</fullName>
        <shortName evidence="13">ASL</shortName>
        <ecNumber evidence="4 12">4.3.2.2</ecNumber>
    </recommendedName>
    <alternativeName>
        <fullName evidence="10 13">Adenylosuccinase</fullName>
    </alternativeName>
</protein>
<dbReference type="SUPFAM" id="SSF48557">
    <property type="entry name" value="L-aspartase-like"/>
    <property type="match status" value="1"/>
</dbReference>
<dbReference type="InterPro" id="IPR008948">
    <property type="entry name" value="L-Aspartase-like"/>
</dbReference>
<dbReference type="Proteomes" id="UP000198651">
    <property type="component" value="Chromosome I"/>
</dbReference>
<dbReference type="STRING" id="1561003.Ark11_0079"/>
<comment type="similarity">
    <text evidence="3 13">Belongs to the lyase 1 family. Adenylosuccinate lyase subfamily.</text>
</comment>
<sequence>MGIDELLLHPLMTISPLDGRYFSHVHQIPEVMSEYALNKARVHIEIEWIISLANNEQISDVQPFNSDDVSFLRQISSNFSIANAEEIKSIEQIINHDVKSVEYWIKKKLEARPSMINNVELVHFACTSEDINNLADAIMVTDIRKLMLQKINEVNEYLCHMVTKYAATAMMSRTHGQPASPTTLGKEIGVFVHRLGTFYKRINDLPITAKINGAVGNYHAHAVSYPEVDWIEHSRNFVESLGFSFCLYSTQVESHDTMATLFYFFSQLNNILINLCRDFWGYISLGYLRQKANPKEVGSSTMPHKINPIDFENAESNLNLANSLLCHLSSNLTTSRWQRDLTDSTLKRNISVAFGHCLLGYSMLMRGLQKIDINKKIMMDDLDQNWEVLAEAVQSVMRRNRISNSYEKMKELTRGQKITPDELHAFIRSLPLPSEHIDRLINLSPEKYVGYAEKIAKQVVSDYNR</sequence>
<dbReference type="GO" id="GO:0044208">
    <property type="term" value="P:'de novo' AMP biosynthetic process"/>
    <property type="evidence" value="ECO:0007669"/>
    <property type="project" value="UniProtKB-UniPathway"/>
</dbReference>